<dbReference type="AlphaFoldDB" id="A0A176YBH1"/>
<accession>A0A176YBH1</accession>
<dbReference type="OrthoDB" id="9788208at2"/>
<dbReference type="RefSeq" id="WP_063706324.1">
    <property type="nucleotide sequence ID" value="NZ_LUUB01000096.1"/>
</dbReference>
<proteinExistence type="predicted"/>
<comment type="caution">
    <text evidence="1">The sequence shown here is derived from an EMBL/GenBank/DDBJ whole genome shotgun (WGS) entry which is preliminary data.</text>
</comment>
<protein>
    <submittedName>
        <fullName evidence="1">Uncharacterized protein</fullName>
    </submittedName>
</protein>
<organism evidence="1 2">
    <name type="scientific">Bradyrhizobium centrolobii</name>
    <dbReference type="NCBI Taxonomy" id="1505087"/>
    <lineage>
        <taxon>Bacteria</taxon>
        <taxon>Pseudomonadati</taxon>
        <taxon>Pseudomonadota</taxon>
        <taxon>Alphaproteobacteria</taxon>
        <taxon>Hyphomicrobiales</taxon>
        <taxon>Nitrobacteraceae</taxon>
        <taxon>Bradyrhizobium</taxon>
    </lineage>
</organism>
<dbReference type="Proteomes" id="UP000076959">
    <property type="component" value="Unassembled WGS sequence"/>
</dbReference>
<dbReference type="EMBL" id="LUUB01000096">
    <property type="protein sequence ID" value="OAF02502.1"/>
    <property type="molecule type" value="Genomic_DNA"/>
</dbReference>
<name>A0A176YBH1_9BRAD</name>
<evidence type="ECO:0000313" key="2">
    <source>
        <dbReference type="Proteomes" id="UP000076959"/>
    </source>
</evidence>
<evidence type="ECO:0000313" key="1">
    <source>
        <dbReference type="EMBL" id="OAF02502.1"/>
    </source>
</evidence>
<reference evidence="1 2" key="1">
    <citation type="submission" date="2016-03" db="EMBL/GenBank/DDBJ databases">
        <title>Draft Genome Sequence of the Strain BR 10245 (Bradyrhizobium sp.) isolated from nodules of Centrolobium paraense.</title>
        <authorList>
            <person name="Simoes-Araujo J.L.Sr."/>
            <person name="Barauna A.C."/>
            <person name="Silva K."/>
            <person name="Zilli J.E."/>
        </authorList>
    </citation>
    <scope>NUCLEOTIDE SEQUENCE [LARGE SCALE GENOMIC DNA]</scope>
    <source>
        <strain evidence="1 2">BR 10245</strain>
    </source>
</reference>
<dbReference type="STRING" id="1505087.AYJ54_26305"/>
<keyword evidence="2" id="KW-1185">Reference proteome</keyword>
<sequence>MLKTIILLTNTVQQQQPLANLLREHNRDLSFCSALRAHDLAAISPDVLRDARLVSFANDIAVSEKFLLQLGHGAYKFYAAPTQYPGLPPAPDESDDDPRCVSVIAQSMTIWPDFRKVVGLETVTIPEGTAVAERDRLVFSRLAHLFWRMSGMIAGEAADLPGIIESDESQRPSLAMMN</sequence>
<gene>
    <name evidence="1" type="ORF">AYJ54_26305</name>
</gene>